<evidence type="ECO:0000256" key="1">
    <source>
        <dbReference type="SAM" id="MobiDB-lite"/>
    </source>
</evidence>
<dbReference type="KEGG" id="mrr:Moror_15770"/>
<dbReference type="HOGENOM" id="CLU_1622941_0_0_1"/>
<keyword evidence="3" id="KW-1185">Reference proteome</keyword>
<protein>
    <submittedName>
        <fullName evidence="2">Uncharacterized protein</fullName>
    </submittedName>
</protein>
<feature type="region of interest" description="Disordered" evidence="1">
    <location>
        <begin position="1"/>
        <end position="40"/>
    </location>
</feature>
<dbReference type="Proteomes" id="UP000017559">
    <property type="component" value="Unassembled WGS sequence"/>
</dbReference>
<organism evidence="2 3">
    <name type="scientific">Moniliophthora roreri (strain MCA 2997)</name>
    <name type="common">Cocoa frosty pod rot fungus</name>
    <name type="synonym">Crinipellis roreri</name>
    <dbReference type="NCBI Taxonomy" id="1381753"/>
    <lineage>
        <taxon>Eukaryota</taxon>
        <taxon>Fungi</taxon>
        <taxon>Dikarya</taxon>
        <taxon>Basidiomycota</taxon>
        <taxon>Agaricomycotina</taxon>
        <taxon>Agaricomycetes</taxon>
        <taxon>Agaricomycetidae</taxon>
        <taxon>Agaricales</taxon>
        <taxon>Marasmiineae</taxon>
        <taxon>Marasmiaceae</taxon>
        <taxon>Moniliophthora</taxon>
    </lineage>
</organism>
<gene>
    <name evidence="2" type="ORF">Moror_15770</name>
</gene>
<feature type="non-terminal residue" evidence="2">
    <location>
        <position position="164"/>
    </location>
</feature>
<evidence type="ECO:0000313" key="3">
    <source>
        <dbReference type="Proteomes" id="UP000017559"/>
    </source>
</evidence>
<proteinExistence type="predicted"/>
<reference evidence="2 3" key="1">
    <citation type="journal article" date="2014" name="BMC Genomics">
        <title>Genome and secretome analysis of the hemibiotrophic fungal pathogen, Moniliophthora roreri, which causes frosty pod rot disease of cacao: mechanisms of the biotrophic and necrotrophic phases.</title>
        <authorList>
            <person name="Meinhardt L.W."/>
            <person name="Costa G.G.L."/>
            <person name="Thomazella D.P.T."/>
            <person name="Teixeira P.J.P.L."/>
            <person name="Carazzolle M.F."/>
            <person name="Schuster S.C."/>
            <person name="Carlson J.E."/>
            <person name="Guiltinan M.J."/>
            <person name="Mieczkowski P."/>
            <person name="Farmer A."/>
            <person name="Ramaraj T."/>
            <person name="Crozier J."/>
            <person name="Davis R.E."/>
            <person name="Shao J."/>
            <person name="Melnick R.L."/>
            <person name="Pereira G.A.G."/>
            <person name="Bailey B.A."/>
        </authorList>
    </citation>
    <scope>NUCLEOTIDE SEQUENCE [LARGE SCALE GENOMIC DNA]</scope>
    <source>
        <strain evidence="2 3">MCA 2997</strain>
    </source>
</reference>
<dbReference type="AlphaFoldDB" id="V2WJT4"/>
<accession>V2WJT4</accession>
<evidence type="ECO:0000313" key="2">
    <source>
        <dbReference type="EMBL" id="ESK80801.1"/>
    </source>
</evidence>
<comment type="caution">
    <text evidence="2">The sequence shown here is derived from an EMBL/GenBank/DDBJ whole genome shotgun (WGS) entry which is preliminary data.</text>
</comment>
<name>V2WJT4_MONRO</name>
<sequence>MTNFPEENPFIYRHQQTGADAGMNEQDKSPESGKSTPKASRVAEQAAIYLESVESWKALAVKDSNNSPHGFVPAIDYDSIRGEKFFPFFAAAAQNTGQYPRVIREVEHLLKNVRPDQRKRIMEGSDDIILIFPFNTGTLLLSSVTNICAQIAEKLLLLGQGTIE</sequence>
<dbReference type="EMBL" id="AWSO01002975">
    <property type="protein sequence ID" value="ESK80801.1"/>
    <property type="molecule type" value="Genomic_DNA"/>
</dbReference>